<accession>A0A6A6S9T1</accession>
<reference evidence="1" key="1">
    <citation type="journal article" date="2020" name="Stud. Mycol.">
        <title>101 Dothideomycetes genomes: a test case for predicting lifestyles and emergence of pathogens.</title>
        <authorList>
            <person name="Haridas S."/>
            <person name="Albert R."/>
            <person name="Binder M."/>
            <person name="Bloem J."/>
            <person name="Labutti K."/>
            <person name="Salamov A."/>
            <person name="Andreopoulos B."/>
            <person name="Baker S."/>
            <person name="Barry K."/>
            <person name="Bills G."/>
            <person name="Bluhm B."/>
            <person name="Cannon C."/>
            <person name="Castanera R."/>
            <person name="Culley D."/>
            <person name="Daum C."/>
            <person name="Ezra D."/>
            <person name="Gonzalez J."/>
            <person name="Henrissat B."/>
            <person name="Kuo A."/>
            <person name="Liang C."/>
            <person name="Lipzen A."/>
            <person name="Lutzoni F."/>
            <person name="Magnuson J."/>
            <person name="Mondo S."/>
            <person name="Nolan M."/>
            <person name="Ohm R."/>
            <person name="Pangilinan J."/>
            <person name="Park H.-J."/>
            <person name="Ramirez L."/>
            <person name="Alfaro M."/>
            <person name="Sun H."/>
            <person name="Tritt A."/>
            <person name="Yoshinaga Y."/>
            <person name="Zwiers L.-H."/>
            <person name="Turgeon B."/>
            <person name="Goodwin S."/>
            <person name="Spatafora J."/>
            <person name="Crous P."/>
            <person name="Grigoriev I."/>
        </authorList>
    </citation>
    <scope>NUCLEOTIDE SEQUENCE</scope>
    <source>
        <strain evidence="1">CBS 473.64</strain>
    </source>
</reference>
<dbReference type="EMBL" id="MU006779">
    <property type="protein sequence ID" value="KAF2644340.1"/>
    <property type="molecule type" value="Genomic_DNA"/>
</dbReference>
<name>A0A6A6S9T1_9PLEO</name>
<keyword evidence="2" id="KW-1185">Reference proteome</keyword>
<sequence>MEDILINADIVKSIKAIGEYQVDPAFAPGRRAPVKLPGCPVIFWVHDTRNVGGGLSVAENPYCESTRANQLCHGFVQEARALPTAPQPIFVPFLQPRKDIRDIVQGILALGYQKTPDGQTRIDMQSILQIMRPCHEEHLEFSRSAKRAVLRATSELDLRATEFHMPKLLMEWLGGYNSEPILRIPSSLLRDKYVQNFGQPQW</sequence>
<gene>
    <name evidence="1" type="ORF">P280DRAFT_515287</name>
</gene>
<dbReference type="Proteomes" id="UP000799753">
    <property type="component" value="Unassembled WGS sequence"/>
</dbReference>
<proteinExistence type="predicted"/>
<evidence type="ECO:0000313" key="1">
    <source>
        <dbReference type="EMBL" id="KAF2644340.1"/>
    </source>
</evidence>
<evidence type="ECO:0000313" key="2">
    <source>
        <dbReference type="Proteomes" id="UP000799753"/>
    </source>
</evidence>
<organism evidence="1 2">
    <name type="scientific">Massarina eburnea CBS 473.64</name>
    <dbReference type="NCBI Taxonomy" id="1395130"/>
    <lineage>
        <taxon>Eukaryota</taxon>
        <taxon>Fungi</taxon>
        <taxon>Dikarya</taxon>
        <taxon>Ascomycota</taxon>
        <taxon>Pezizomycotina</taxon>
        <taxon>Dothideomycetes</taxon>
        <taxon>Pleosporomycetidae</taxon>
        <taxon>Pleosporales</taxon>
        <taxon>Massarineae</taxon>
        <taxon>Massarinaceae</taxon>
        <taxon>Massarina</taxon>
    </lineage>
</organism>
<dbReference type="OrthoDB" id="3927820at2759"/>
<protein>
    <submittedName>
        <fullName evidence="1">Uncharacterized protein</fullName>
    </submittedName>
</protein>
<dbReference type="AlphaFoldDB" id="A0A6A6S9T1"/>